<evidence type="ECO:0000313" key="3">
    <source>
        <dbReference type="Proteomes" id="UP000647172"/>
    </source>
</evidence>
<dbReference type="InterPro" id="IPR027417">
    <property type="entry name" value="P-loop_NTPase"/>
</dbReference>
<evidence type="ECO:0000259" key="1">
    <source>
        <dbReference type="SMART" id="SM00382"/>
    </source>
</evidence>
<sequence length="216" mass="23394">MTRERLIAEVAARVPAADGVRVAVDGVDGVGKTTFAAELAGALRSRGRPVVHVSADGFHRVRAERHRRGARSPEGFWLDSYDYPALISNVLAPLGPGGGRRFRDAVHDVRTDEVLDRPWSVAPAGAVLVLDGLFLHRDELAGYWEFSVFLTAPFAVTAARMAVRDGTDPDPGHPDMARYVGGQRLYFAACRPWERATVVIDNSDVAGPRIVARGQG</sequence>
<name>A0A919J9C5_9ACTN</name>
<keyword evidence="2" id="KW-0808">Transferase</keyword>
<dbReference type="SUPFAM" id="SSF52540">
    <property type="entry name" value="P-loop containing nucleoside triphosphate hydrolases"/>
    <property type="match status" value="1"/>
</dbReference>
<accession>A0A919J9C5</accession>
<protein>
    <submittedName>
        <fullName evidence="2">Uridine kinase</fullName>
    </submittedName>
</protein>
<dbReference type="SMART" id="SM00382">
    <property type="entry name" value="AAA"/>
    <property type="match status" value="1"/>
</dbReference>
<organism evidence="2 3">
    <name type="scientific">Actinoplanes nipponensis</name>
    <dbReference type="NCBI Taxonomy" id="135950"/>
    <lineage>
        <taxon>Bacteria</taxon>
        <taxon>Bacillati</taxon>
        <taxon>Actinomycetota</taxon>
        <taxon>Actinomycetes</taxon>
        <taxon>Micromonosporales</taxon>
        <taxon>Micromonosporaceae</taxon>
        <taxon>Actinoplanes</taxon>
    </lineage>
</organism>
<dbReference type="EMBL" id="BOMQ01000002">
    <property type="protein sequence ID" value="GIE46498.1"/>
    <property type="molecule type" value="Genomic_DNA"/>
</dbReference>
<proteinExistence type="predicted"/>
<gene>
    <name evidence="2" type="ORF">Ani05nite_00320</name>
</gene>
<reference evidence="2" key="1">
    <citation type="submission" date="2021-01" db="EMBL/GenBank/DDBJ databases">
        <title>Whole genome shotgun sequence of Actinoplanes nipponensis NBRC 14063.</title>
        <authorList>
            <person name="Komaki H."/>
            <person name="Tamura T."/>
        </authorList>
    </citation>
    <scope>NUCLEOTIDE SEQUENCE</scope>
    <source>
        <strain evidence="2">NBRC 14063</strain>
    </source>
</reference>
<dbReference type="Gene3D" id="3.40.50.300">
    <property type="entry name" value="P-loop containing nucleotide triphosphate hydrolases"/>
    <property type="match status" value="1"/>
</dbReference>
<evidence type="ECO:0000313" key="2">
    <source>
        <dbReference type="EMBL" id="GIE46498.1"/>
    </source>
</evidence>
<dbReference type="RefSeq" id="WP_239129031.1">
    <property type="nucleotide sequence ID" value="NZ_BAAAYJ010000042.1"/>
</dbReference>
<dbReference type="AlphaFoldDB" id="A0A919J9C5"/>
<keyword evidence="3" id="KW-1185">Reference proteome</keyword>
<feature type="domain" description="AAA+ ATPase" evidence="1">
    <location>
        <begin position="18"/>
        <end position="191"/>
    </location>
</feature>
<comment type="caution">
    <text evidence="2">The sequence shown here is derived from an EMBL/GenBank/DDBJ whole genome shotgun (WGS) entry which is preliminary data.</text>
</comment>
<keyword evidence="2" id="KW-0418">Kinase</keyword>
<dbReference type="Proteomes" id="UP000647172">
    <property type="component" value="Unassembled WGS sequence"/>
</dbReference>
<dbReference type="GO" id="GO:0016301">
    <property type="term" value="F:kinase activity"/>
    <property type="evidence" value="ECO:0007669"/>
    <property type="project" value="UniProtKB-KW"/>
</dbReference>
<dbReference type="InterPro" id="IPR003593">
    <property type="entry name" value="AAA+_ATPase"/>
</dbReference>